<dbReference type="InterPro" id="IPR012899">
    <property type="entry name" value="LTXXQ"/>
</dbReference>
<keyword evidence="4" id="KW-1185">Reference proteome</keyword>
<dbReference type="GO" id="GO:0042597">
    <property type="term" value="C:periplasmic space"/>
    <property type="evidence" value="ECO:0007669"/>
    <property type="project" value="InterPro"/>
</dbReference>
<evidence type="ECO:0000313" key="3">
    <source>
        <dbReference type="EMBL" id="QDC43962.1"/>
    </source>
</evidence>
<feature type="chain" id="PRO_5022960977" description="LTXXQ motif family protein" evidence="2">
    <location>
        <begin position="22"/>
        <end position="159"/>
    </location>
</feature>
<dbReference type="AlphaFoldDB" id="A0A5B8CRP5"/>
<reference evidence="4" key="1">
    <citation type="journal article" date="2019" name="ISME J.">
        <title>Evolution in action: habitat transition from sediment to the pelagial leads to genome streamlining in Methylophilaceae.</title>
        <authorList>
            <person name="Salcher M."/>
            <person name="Schaefle D."/>
            <person name="Kaspar M."/>
            <person name="Neuenschwander S.M."/>
            <person name="Ghai R."/>
        </authorList>
    </citation>
    <scope>NUCLEOTIDE SEQUENCE [LARGE SCALE GENOMIC DNA]</scope>
    <source>
        <strain evidence="4">MMS-M-51</strain>
    </source>
</reference>
<dbReference type="RefSeq" id="WP_140003303.1">
    <property type="nucleotide sequence ID" value="NZ_CP040946.1"/>
</dbReference>
<name>A0A5B8CRP5_9PROT</name>
<evidence type="ECO:0000256" key="2">
    <source>
        <dbReference type="SAM" id="SignalP"/>
    </source>
</evidence>
<dbReference type="Pfam" id="PF07813">
    <property type="entry name" value="LTXXQ"/>
    <property type="match status" value="1"/>
</dbReference>
<sequence length="159" mass="18361">MKLKKLAFAGLLVLVCGTAFAEHGQGCDKGSFDKAHWQQRHQAHFEQHQERLHTILQLSSTQENAWKAYQAQIKPNEQAGRPDGAELNKLTTLQRLDKMEAWDKARDTQQAERTKAIRSFYAQLNEAQKKAFDENAFPQHPHHDRAPHDKPHLEKPHQE</sequence>
<dbReference type="Proteomes" id="UP000311008">
    <property type="component" value="Chromosome"/>
</dbReference>
<feature type="region of interest" description="Disordered" evidence="1">
    <location>
        <begin position="129"/>
        <end position="159"/>
    </location>
</feature>
<feature type="compositionally biased region" description="Basic and acidic residues" evidence="1">
    <location>
        <begin position="144"/>
        <end position="159"/>
    </location>
</feature>
<dbReference type="EMBL" id="CP040946">
    <property type="protein sequence ID" value="QDC43962.1"/>
    <property type="molecule type" value="Genomic_DNA"/>
</dbReference>
<evidence type="ECO:0000313" key="4">
    <source>
        <dbReference type="Proteomes" id="UP000311008"/>
    </source>
</evidence>
<organism evidence="3 4">
    <name type="scientific">Methylophilus medardicus</name>
    <dbReference type="NCBI Taxonomy" id="2588534"/>
    <lineage>
        <taxon>Bacteria</taxon>
        <taxon>Pseudomonadati</taxon>
        <taxon>Pseudomonadota</taxon>
        <taxon>Betaproteobacteria</taxon>
        <taxon>Nitrosomonadales</taxon>
        <taxon>Methylophilaceae</taxon>
        <taxon>Methylophilus</taxon>
    </lineage>
</organism>
<gene>
    <name evidence="3" type="ORF">FIU01_05120</name>
</gene>
<dbReference type="OrthoDB" id="5298564at2"/>
<keyword evidence="2" id="KW-0732">Signal</keyword>
<evidence type="ECO:0008006" key="5">
    <source>
        <dbReference type="Google" id="ProtNLM"/>
    </source>
</evidence>
<feature type="signal peptide" evidence="2">
    <location>
        <begin position="1"/>
        <end position="21"/>
    </location>
</feature>
<evidence type="ECO:0000256" key="1">
    <source>
        <dbReference type="SAM" id="MobiDB-lite"/>
    </source>
</evidence>
<protein>
    <recommendedName>
        <fullName evidence="5">LTXXQ motif family protein</fullName>
    </recommendedName>
</protein>
<dbReference type="KEGG" id="mmec:FIU01_05120"/>
<accession>A0A5B8CRP5</accession>
<proteinExistence type="predicted"/>